<evidence type="ECO:0000256" key="6">
    <source>
        <dbReference type="ARBA" id="ARBA00022801"/>
    </source>
</evidence>
<evidence type="ECO:0000313" key="16">
    <source>
        <dbReference type="Proteomes" id="UP000317648"/>
    </source>
</evidence>
<dbReference type="OrthoDB" id="9803580at2"/>
<dbReference type="GO" id="GO:0006164">
    <property type="term" value="P:purine nucleotide biosynthetic process"/>
    <property type="evidence" value="ECO:0007669"/>
    <property type="project" value="UniProtKB-KW"/>
</dbReference>
<dbReference type="RefSeq" id="WP_145050199.1">
    <property type="nucleotide sequence ID" value="NZ_CP036433.1"/>
</dbReference>
<dbReference type="PRINTS" id="PR00085">
    <property type="entry name" value="THFDHDRGNASE"/>
</dbReference>
<dbReference type="InterPro" id="IPR036291">
    <property type="entry name" value="NAD(P)-bd_dom_sf"/>
</dbReference>
<dbReference type="Gene3D" id="3.40.50.10860">
    <property type="entry name" value="Leucine Dehydrogenase, chain A, domain 1"/>
    <property type="match status" value="1"/>
</dbReference>
<evidence type="ECO:0000256" key="10">
    <source>
        <dbReference type="ARBA" id="ARBA00023167"/>
    </source>
</evidence>
<keyword evidence="8 12" id="KW-0560">Oxidoreductase</keyword>
<dbReference type="Pfam" id="PF02882">
    <property type="entry name" value="THF_DHG_CYH_C"/>
    <property type="match status" value="1"/>
</dbReference>
<dbReference type="GO" id="GO:0009086">
    <property type="term" value="P:methionine biosynthetic process"/>
    <property type="evidence" value="ECO:0007669"/>
    <property type="project" value="UniProtKB-KW"/>
</dbReference>
<comment type="similarity">
    <text evidence="12">Belongs to the tetrahydrofolate dehydrogenase/cyclohydrolase family.</text>
</comment>
<dbReference type="InterPro" id="IPR020631">
    <property type="entry name" value="THF_DH/CycHdrlase_NAD-bd_dom"/>
</dbReference>
<dbReference type="SUPFAM" id="SSF53223">
    <property type="entry name" value="Aminoacid dehydrogenase-like, N-terminal domain"/>
    <property type="match status" value="1"/>
</dbReference>
<dbReference type="FunFam" id="3.40.50.720:FF:000094">
    <property type="entry name" value="Bifunctional protein FolD"/>
    <property type="match status" value="1"/>
</dbReference>
<feature type="binding site" evidence="12">
    <location>
        <begin position="166"/>
        <end position="168"/>
    </location>
    <ligand>
        <name>NADP(+)</name>
        <dbReference type="ChEBI" id="CHEBI:58349"/>
    </ligand>
</feature>
<dbReference type="GO" id="GO:0035999">
    <property type="term" value="P:tetrahydrofolate interconversion"/>
    <property type="evidence" value="ECO:0007669"/>
    <property type="project" value="UniProtKB-UniRule"/>
</dbReference>
<dbReference type="KEGG" id="lcre:Pla8534_11950"/>
<dbReference type="AlphaFoldDB" id="A0A518DNK1"/>
<evidence type="ECO:0000256" key="7">
    <source>
        <dbReference type="ARBA" id="ARBA00022857"/>
    </source>
</evidence>
<evidence type="ECO:0000256" key="3">
    <source>
        <dbReference type="ARBA" id="ARBA00022563"/>
    </source>
</evidence>
<name>A0A518DNK1_9BACT</name>
<organism evidence="15 16">
    <name type="scientific">Lignipirellula cremea</name>
    <dbReference type="NCBI Taxonomy" id="2528010"/>
    <lineage>
        <taxon>Bacteria</taxon>
        <taxon>Pseudomonadati</taxon>
        <taxon>Planctomycetota</taxon>
        <taxon>Planctomycetia</taxon>
        <taxon>Pirellulales</taxon>
        <taxon>Pirellulaceae</taxon>
        <taxon>Lignipirellula</taxon>
    </lineage>
</organism>
<dbReference type="InterPro" id="IPR000672">
    <property type="entry name" value="THF_DH/CycHdrlase"/>
</dbReference>
<dbReference type="InterPro" id="IPR046346">
    <property type="entry name" value="Aminoacid_DH-like_N_sf"/>
</dbReference>
<evidence type="ECO:0000259" key="14">
    <source>
        <dbReference type="Pfam" id="PF02882"/>
    </source>
</evidence>
<feature type="domain" description="Tetrahydrofolate dehydrogenase/cyclohydrolase NAD(P)-binding" evidence="14">
    <location>
        <begin position="140"/>
        <end position="290"/>
    </location>
</feature>
<keyword evidence="3 12" id="KW-0554">One-carbon metabolism</keyword>
<dbReference type="InterPro" id="IPR020630">
    <property type="entry name" value="THF_DH/CycHdrlase_cat_dom"/>
</dbReference>
<reference evidence="15 16" key="1">
    <citation type="submission" date="2019-02" db="EMBL/GenBank/DDBJ databases">
        <title>Deep-cultivation of Planctomycetes and their phenomic and genomic characterization uncovers novel biology.</title>
        <authorList>
            <person name="Wiegand S."/>
            <person name="Jogler M."/>
            <person name="Boedeker C."/>
            <person name="Pinto D."/>
            <person name="Vollmers J."/>
            <person name="Rivas-Marin E."/>
            <person name="Kohn T."/>
            <person name="Peeters S.H."/>
            <person name="Heuer A."/>
            <person name="Rast P."/>
            <person name="Oberbeckmann S."/>
            <person name="Bunk B."/>
            <person name="Jeske O."/>
            <person name="Meyerdierks A."/>
            <person name="Storesund J.E."/>
            <person name="Kallscheuer N."/>
            <person name="Luecker S."/>
            <person name="Lage O.M."/>
            <person name="Pohl T."/>
            <person name="Merkel B.J."/>
            <person name="Hornburger P."/>
            <person name="Mueller R.-W."/>
            <person name="Bruemmer F."/>
            <person name="Labrenz M."/>
            <person name="Spormann A.M."/>
            <person name="Op den Camp H."/>
            <person name="Overmann J."/>
            <person name="Amann R."/>
            <person name="Jetten M.S.M."/>
            <person name="Mascher T."/>
            <person name="Medema M.H."/>
            <person name="Devos D.P."/>
            <person name="Kaster A.-K."/>
            <person name="Ovreas L."/>
            <person name="Rohde M."/>
            <person name="Galperin M.Y."/>
            <person name="Jogler C."/>
        </authorList>
    </citation>
    <scope>NUCLEOTIDE SEQUENCE [LARGE SCALE GENOMIC DNA]</scope>
    <source>
        <strain evidence="15 16">Pla85_3_4</strain>
    </source>
</reference>
<dbReference type="EC" id="1.5.1.5" evidence="12"/>
<evidence type="ECO:0000256" key="1">
    <source>
        <dbReference type="ARBA" id="ARBA00004777"/>
    </source>
</evidence>
<keyword evidence="5 12" id="KW-0658">Purine biosynthesis</keyword>
<dbReference type="CDD" id="cd01080">
    <property type="entry name" value="NAD_bind_m-THF_DH_Cyclohyd"/>
    <property type="match status" value="1"/>
</dbReference>
<comment type="caution">
    <text evidence="12">Lacks conserved residue(s) required for the propagation of feature annotation.</text>
</comment>
<dbReference type="EMBL" id="CP036433">
    <property type="protein sequence ID" value="QDU93415.1"/>
    <property type="molecule type" value="Genomic_DNA"/>
</dbReference>
<protein>
    <recommendedName>
        <fullName evidence="12">Bifunctional protein FolD</fullName>
    </recommendedName>
    <domain>
        <recommendedName>
            <fullName evidence="12">Methylenetetrahydrofolate dehydrogenase</fullName>
            <ecNumber evidence="12">1.5.1.5</ecNumber>
        </recommendedName>
    </domain>
    <domain>
        <recommendedName>
            <fullName evidence="12">Methenyltetrahydrofolate cyclohydrolase</fullName>
            <ecNumber evidence="12">3.5.4.9</ecNumber>
        </recommendedName>
    </domain>
</protein>
<dbReference type="PANTHER" id="PTHR48099:SF5">
    <property type="entry name" value="C-1-TETRAHYDROFOLATE SYNTHASE, CYTOPLASMIC"/>
    <property type="match status" value="1"/>
</dbReference>
<dbReference type="Proteomes" id="UP000317648">
    <property type="component" value="Chromosome"/>
</dbReference>
<keyword evidence="10 12" id="KW-0486">Methionine biosynthesis</keyword>
<keyword evidence="7 12" id="KW-0521">NADP</keyword>
<evidence type="ECO:0000256" key="2">
    <source>
        <dbReference type="ARBA" id="ARBA00011738"/>
    </source>
</evidence>
<feature type="domain" description="Tetrahydrofolate dehydrogenase/cyclohydrolase catalytic" evidence="13">
    <location>
        <begin position="6"/>
        <end position="121"/>
    </location>
</feature>
<comment type="pathway">
    <text evidence="1 12">One-carbon metabolism; tetrahydrofolate interconversion.</text>
</comment>
<keyword evidence="9 12" id="KW-0368">Histidine biosynthesis</keyword>
<keyword evidence="11 12" id="KW-0511">Multifunctional enzyme</keyword>
<dbReference type="GO" id="GO:0004477">
    <property type="term" value="F:methenyltetrahydrofolate cyclohydrolase activity"/>
    <property type="evidence" value="ECO:0007669"/>
    <property type="project" value="UniProtKB-UniRule"/>
</dbReference>
<dbReference type="SUPFAM" id="SSF51735">
    <property type="entry name" value="NAD(P)-binding Rossmann-fold domains"/>
    <property type="match status" value="1"/>
</dbReference>
<comment type="catalytic activity">
    <reaction evidence="12">
        <text>(6R)-5,10-methenyltetrahydrofolate + H2O = (6R)-10-formyltetrahydrofolate + H(+)</text>
        <dbReference type="Rhea" id="RHEA:23700"/>
        <dbReference type="ChEBI" id="CHEBI:15377"/>
        <dbReference type="ChEBI" id="CHEBI:15378"/>
        <dbReference type="ChEBI" id="CHEBI:57455"/>
        <dbReference type="ChEBI" id="CHEBI:195366"/>
        <dbReference type="EC" id="3.5.4.9"/>
    </reaction>
</comment>
<evidence type="ECO:0000256" key="11">
    <source>
        <dbReference type="ARBA" id="ARBA00023268"/>
    </source>
</evidence>
<keyword evidence="4 12" id="KW-0028">Amino-acid biosynthesis</keyword>
<proteinExistence type="inferred from homology"/>
<comment type="function">
    <text evidence="12">Catalyzes the oxidation of 5,10-methylenetetrahydrofolate to 5,10-methenyltetrahydrofolate and then the hydrolysis of 5,10-methenyltetrahydrofolate to 10-formyltetrahydrofolate.</text>
</comment>
<dbReference type="GO" id="GO:0000105">
    <property type="term" value="P:L-histidine biosynthetic process"/>
    <property type="evidence" value="ECO:0007669"/>
    <property type="project" value="UniProtKB-KW"/>
</dbReference>
<dbReference type="Gene3D" id="3.40.50.720">
    <property type="entry name" value="NAD(P)-binding Rossmann-like Domain"/>
    <property type="match status" value="1"/>
</dbReference>
<accession>A0A518DNK1</accession>
<dbReference type="GO" id="GO:0005829">
    <property type="term" value="C:cytosol"/>
    <property type="evidence" value="ECO:0007669"/>
    <property type="project" value="TreeGrafter"/>
</dbReference>
<evidence type="ECO:0000313" key="15">
    <source>
        <dbReference type="EMBL" id="QDU93415.1"/>
    </source>
</evidence>
<dbReference type="EC" id="3.5.4.9" evidence="12"/>
<evidence type="ECO:0000256" key="4">
    <source>
        <dbReference type="ARBA" id="ARBA00022605"/>
    </source>
</evidence>
<sequence>MSAQLLDGKAISSQIRAEIAEEAAALTAQTGVTATLAAILVGDDPASQIYVRNKQRDCERSNMKSVLHRLPADTPEAALLELIARLNGDPTIHGILVQLPLPQGISEERILDSVSPEKDVDCFHPTNVGLLSQGRPRFLPCTPHGVLQILHRCGIETAGKHAVVVGRSEIVGKPMTQLLVQRSSPLGPGMANATVTCCHSRTPDLAAITRQADVLIVAIGKADFITGDMVKPGAAVIDVGMNRVDGRLTGDVDFASVVEVAGHLTPVPGGVGPLTIAMLLRNTLAAAQQQTPCSKPA</sequence>
<dbReference type="UniPathway" id="UPA00193"/>
<evidence type="ECO:0000256" key="12">
    <source>
        <dbReference type="HAMAP-Rule" id="MF_01576"/>
    </source>
</evidence>
<dbReference type="GO" id="GO:0004488">
    <property type="term" value="F:methylenetetrahydrofolate dehydrogenase (NADP+) activity"/>
    <property type="evidence" value="ECO:0007669"/>
    <property type="project" value="UniProtKB-UniRule"/>
</dbReference>
<gene>
    <name evidence="12 15" type="primary">folD</name>
    <name evidence="15" type="ORF">Pla8534_11950</name>
</gene>
<dbReference type="HAMAP" id="MF_01576">
    <property type="entry name" value="THF_DHG_CYH"/>
    <property type="match status" value="1"/>
</dbReference>
<keyword evidence="6 12" id="KW-0378">Hydrolase</keyword>
<dbReference type="FunFam" id="3.40.50.10860:FF:000005">
    <property type="entry name" value="C-1-tetrahydrofolate synthase, cytoplasmic, putative"/>
    <property type="match status" value="1"/>
</dbReference>
<comment type="subunit">
    <text evidence="2 12">Homodimer.</text>
</comment>
<evidence type="ECO:0000256" key="8">
    <source>
        <dbReference type="ARBA" id="ARBA00023002"/>
    </source>
</evidence>
<evidence type="ECO:0000259" key="13">
    <source>
        <dbReference type="Pfam" id="PF00763"/>
    </source>
</evidence>
<keyword evidence="16" id="KW-1185">Reference proteome</keyword>
<dbReference type="Pfam" id="PF00763">
    <property type="entry name" value="THF_DHG_CYH"/>
    <property type="match status" value="1"/>
</dbReference>
<comment type="catalytic activity">
    <reaction evidence="12">
        <text>(6R)-5,10-methylene-5,6,7,8-tetrahydrofolate + NADP(+) = (6R)-5,10-methenyltetrahydrofolate + NADPH</text>
        <dbReference type="Rhea" id="RHEA:22812"/>
        <dbReference type="ChEBI" id="CHEBI:15636"/>
        <dbReference type="ChEBI" id="CHEBI:57455"/>
        <dbReference type="ChEBI" id="CHEBI:57783"/>
        <dbReference type="ChEBI" id="CHEBI:58349"/>
        <dbReference type="EC" id="1.5.1.5"/>
    </reaction>
</comment>
<evidence type="ECO:0000256" key="5">
    <source>
        <dbReference type="ARBA" id="ARBA00022755"/>
    </source>
</evidence>
<dbReference type="PANTHER" id="PTHR48099">
    <property type="entry name" value="C-1-TETRAHYDROFOLATE SYNTHASE, CYTOPLASMIC-RELATED"/>
    <property type="match status" value="1"/>
</dbReference>
<evidence type="ECO:0000256" key="9">
    <source>
        <dbReference type="ARBA" id="ARBA00023102"/>
    </source>
</evidence>